<evidence type="ECO:0000313" key="3">
    <source>
        <dbReference type="Proteomes" id="UP001600165"/>
    </source>
</evidence>
<protein>
    <submittedName>
        <fullName evidence="2">Uncharacterized protein</fullName>
    </submittedName>
</protein>
<evidence type="ECO:0000256" key="1">
    <source>
        <dbReference type="SAM" id="Phobius"/>
    </source>
</evidence>
<dbReference type="EMBL" id="JBHZOL010000086">
    <property type="protein sequence ID" value="MFE4107457.1"/>
    <property type="molecule type" value="Genomic_DNA"/>
</dbReference>
<evidence type="ECO:0000313" key="2">
    <source>
        <dbReference type="EMBL" id="MFE4107457.1"/>
    </source>
</evidence>
<sequence length="146" mass="16653">MTKLTQRFWLSFLLLFLIYATFGWFLHVWQASQLSWALTVVFLIAKAGILTVFWKPTREFVLLGFQSDMGYFIMVLVLASLFVAALVWLQVFVYILMMIAAGLLVRVDLLTRSIDDAIAFVALLLIPMLALAASWLPFAVESRIWG</sequence>
<keyword evidence="3" id="KW-1185">Reference proteome</keyword>
<keyword evidence="1" id="KW-1133">Transmembrane helix</keyword>
<feature type="transmembrane region" description="Helical" evidence="1">
    <location>
        <begin position="117"/>
        <end position="140"/>
    </location>
</feature>
<reference evidence="2 3" key="1">
    <citation type="submission" date="2024-10" db="EMBL/GenBank/DDBJ databases">
        <authorList>
            <person name="Ratan Roy A."/>
            <person name="Morales Sandoval P.H."/>
            <person name="De Los Santos Villalobos S."/>
            <person name="Chakraborty S."/>
            <person name="Mukherjee J."/>
        </authorList>
    </citation>
    <scope>NUCLEOTIDE SEQUENCE [LARGE SCALE GENOMIC DNA]</scope>
    <source>
        <strain evidence="2 3">S1</strain>
    </source>
</reference>
<name>A0ABW6IHX0_9CYAN</name>
<organism evidence="2 3">
    <name type="scientific">Almyronema epifaneia S1</name>
    <dbReference type="NCBI Taxonomy" id="2991925"/>
    <lineage>
        <taxon>Bacteria</taxon>
        <taxon>Bacillati</taxon>
        <taxon>Cyanobacteriota</taxon>
        <taxon>Cyanophyceae</taxon>
        <taxon>Nodosilineales</taxon>
        <taxon>Nodosilineaceae</taxon>
        <taxon>Almyronema</taxon>
        <taxon>Almyronema epifaneia</taxon>
    </lineage>
</organism>
<dbReference type="Proteomes" id="UP001600165">
    <property type="component" value="Unassembled WGS sequence"/>
</dbReference>
<dbReference type="RefSeq" id="WP_377966184.1">
    <property type="nucleotide sequence ID" value="NZ_JBHZOL010000086.1"/>
</dbReference>
<accession>A0ABW6IHX0</accession>
<keyword evidence="1" id="KW-0812">Transmembrane</keyword>
<keyword evidence="1" id="KW-0472">Membrane</keyword>
<feature type="transmembrane region" description="Helical" evidence="1">
    <location>
        <begin position="7"/>
        <end position="28"/>
    </location>
</feature>
<comment type="caution">
    <text evidence="2">The sequence shown here is derived from an EMBL/GenBank/DDBJ whole genome shotgun (WGS) entry which is preliminary data.</text>
</comment>
<feature type="transmembrane region" description="Helical" evidence="1">
    <location>
        <begin position="34"/>
        <end position="54"/>
    </location>
</feature>
<proteinExistence type="predicted"/>
<feature type="transmembrane region" description="Helical" evidence="1">
    <location>
        <begin position="75"/>
        <end position="105"/>
    </location>
</feature>
<gene>
    <name evidence="2" type="ORF">ACFVKH_14280</name>
</gene>